<name>A0A0K6INN6_9GAMM</name>
<dbReference type="STRING" id="1137284.GCA_001418205_02542"/>
<protein>
    <recommendedName>
        <fullName evidence="3">Effector-binding domain-containing protein</fullName>
    </recommendedName>
</protein>
<accession>A0A0K6INN6</accession>
<sequence length="335" mass="38563">MIIGLIILISILLCVAGYTLFTQRYIYIHHTSLMSSSADEIFSELNQLEYWSSWLPWTLFDDDASVLVNQRSNLSLEGALVQLKGPLLGKVSCHIESLQASKRLTFQVQTDRFYPSPIHVLIELSETEDHQVVMNVIAKSELNFWHRYKQTQLLKQIHADMRLMLIRLCARLQSDNVYVTSFERQNSRTLANVDAITRPFLVSDHSMSMQMEQGFRDLIISLGPDNRPAGPSFALFEAADLSQHYFTGKLGIPIQNLSPCEAKPERITFKGNYAGLRYQGSYQHLWLAWHVLKTNLRLHHQKQAKQRCSIEVYEVSPKETSDELQFVTVLYMPIQ</sequence>
<keyword evidence="2" id="KW-1185">Reference proteome</keyword>
<evidence type="ECO:0000313" key="2">
    <source>
        <dbReference type="Proteomes" id="UP000182769"/>
    </source>
</evidence>
<evidence type="ECO:0008006" key="3">
    <source>
        <dbReference type="Google" id="ProtNLM"/>
    </source>
</evidence>
<dbReference type="AlphaFoldDB" id="A0A0K6INN6"/>
<dbReference type="SUPFAM" id="SSF55961">
    <property type="entry name" value="Bet v1-like"/>
    <property type="match status" value="1"/>
</dbReference>
<dbReference type="InterPro" id="IPR011256">
    <property type="entry name" value="Reg_factor_effector_dom_sf"/>
</dbReference>
<dbReference type="Proteomes" id="UP000182769">
    <property type="component" value="Unassembled WGS sequence"/>
</dbReference>
<dbReference type="EMBL" id="CYHG01000008">
    <property type="protein sequence ID" value="CUB04708.1"/>
    <property type="molecule type" value="Genomic_DNA"/>
</dbReference>
<dbReference type="Gene3D" id="3.20.80.10">
    <property type="entry name" value="Regulatory factor, effector binding domain"/>
    <property type="match status" value="1"/>
</dbReference>
<organism evidence="1 2">
    <name type="scientific">Marinomonas fungiae</name>
    <dbReference type="NCBI Taxonomy" id="1137284"/>
    <lineage>
        <taxon>Bacteria</taxon>
        <taxon>Pseudomonadati</taxon>
        <taxon>Pseudomonadota</taxon>
        <taxon>Gammaproteobacteria</taxon>
        <taxon>Oceanospirillales</taxon>
        <taxon>Oceanospirillaceae</taxon>
        <taxon>Marinomonas</taxon>
    </lineage>
</organism>
<proteinExistence type="predicted"/>
<gene>
    <name evidence="1" type="ORF">Ga0061065_10820</name>
</gene>
<evidence type="ECO:0000313" key="1">
    <source>
        <dbReference type="EMBL" id="CUB04708.1"/>
    </source>
</evidence>
<reference evidence="2" key="1">
    <citation type="submission" date="2015-08" db="EMBL/GenBank/DDBJ databases">
        <authorList>
            <person name="Varghese N."/>
        </authorList>
    </citation>
    <scope>NUCLEOTIDE SEQUENCE [LARGE SCALE GENOMIC DNA]</scope>
    <source>
        <strain evidence="2">JCM 18476</strain>
    </source>
</reference>